<evidence type="ECO:0000313" key="2">
    <source>
        <dbReference type="EMBL" id="MCR8873239.1"/>
    </source>
</evidence>
<dbReference type="RefSeq" id="WP_018712014.1">
    <property type="nucleotide sequence ID" value="NZ_CALULB010000044.1"/>
</dbReference>
<evidence type="ECO:0000256" key="1">
    <source>
        <dbReference type="SAM" id="Phobius"/>
    </source>
</evidence>
<reference evidence="2 3" key="1">
    <citation type="submission" date="2022-08" db="EMBL/GenBank/DDBJ databases">
        <authorList>
            <person name="Zeman M."/>
            <person name="Kubasova T."/>
        </authorList>
    </citation>
    <scope>NUCLEOTIDE SEQUENCE [LARGE SCALE GENOMIC DNA]</scope>
    <source>
        <strain evidence="2 3">ET62</strain>
    </source>
</reference>
<keyword evidence="3" id="KW-1185">Reference proteome</keyword>
<comment type="caution">
    <text evidence="2">The sequence shown here is derived from an EMBL/GenBank/DDBJ whole genome shotgun (WGS) entry which is preliminary data.</text>
</comment>
<sequence>MISPVYGGWFVLLYVGISFILYGVFRIILSFKWKKFNDRIRKEEEEEIIEPEVVE</sequence>
<feature type="transmembrane region" description="Helical" evidence="1">
    <location>
        <begin position="6"/>
        <end position="29"/>
    </location>
</feature>
<keyword evidence="1" id="KW-0472">Membrane</keyword>
<accession>A0AAW5N900</accession>
<protein>
    <submittedName>
        <fullName evidence="2">Uncharacterized protein</fullName>
    </submittedName>
</protein>
<gene>
    <name evidence="2" type="ORF">NW209_04245</name>
</gene>
<keyword evidence="1" id="KW-0812">Transmembrane</keyword>
<keyword evidence="1" id="KW-1133">Transmembrane helix</keyword>
<name>A0AAW5N900_9BACT</name>
<dbReference type="Proteomes" id="UP001204579">
    <property type="component" value="Unassembled WGS sequence"/>
</dbReference>
<dbReference type="EMBL" id="JANRHJ010000004">
    <property type="protein sequence ID" value="MCR8873239.1"/>
    <property type="molecule type" value="Genomic_DNA"/>
</dbReference>
<dbReference type="AlphaFoldDB" id="A0AAW5N900"/>
<evidence type="ECO:0000313" key="3">
    <source>
        <dbReference type="Proteomes" id="UP001204579"/>
    </source>
</evidence>
<organism evidence="2 3">
    <name type="scientific">Phocaeicola barnesiae</name>
    <dbReference type="NCBI Taxonomy" id="376804"/>
    <lineage>
        <taxon>Bacteria</taxon>
        <taxon>Pseudomonadati</taxon>
        <taxon>Bacteroidota</taxon>
        <taxon>Bacteroidia</taxon>
        <taxon>Bacteroidales</taxon>
        <taxon>Bacteroidaceae</taxon>
        <taxon>Phocaeicola</taxon>
    </lineage>
</organism>
<dbReference type="GeneID" id="82444822"/>
<proteinExistence type="predicted"/>